<dbReference type="EMBL" id="PGCI01000009">
    <property type="protein sequence ID" value="PLW50754.1"/>
    <property type="molecule type" value="Genomic_DNA"/>
</dbReference>
<evidence type="ECO:0000313" key="2">
    <source>
        <dbReference type="Proteomes" id="UP000235392"/>
    </source>
</evidence>
<gene>
    <name evidence="1" type="ORF">PCASD_00746</name>
</gene>
<comment type="caution">
    <text evidence="1">The sequence shown here is derived from an EMBL/GenBank/DDBJ whole genome shotgun (WGS) entry which is preliminary data.</text>
</comment>
<sequence>MRQAVELASRSTNFIQETNLRVILAIDEARELLDGGGPTDMLFFRLFRLALKKVPANSGFFSIFCDTTSRVSDFNPPAQHDPSYRPSQVGAALFPPIHQIPTFDVNVSDPPKTWQQLQSAFRLFRYGSPFWGVYVDDGRKRGGSDAAIVGKLVPFALRKLLCMDPGLITSPSELTNPQAIALLASTVQP</sequence>
<evidence type="ECO:0008006" key="3">
    <source>
        <dbReference type="Google" id="ProtNLM"/>
    </source>
</evidence>
<reference evidence="1 2" key="1">
    <citation type="submission" date="2017-11" db="EMBL/GenBank/DDBJ databases">
        <title>De novo assembly and phasing of dikaryotic genomes from two isolates of Puccinia coronata f. sp. avenae, the causal agent of oat crown rust.</title>
        <authorList>
            <person name="Miller M.E."/>
            <person name="Zhang Y."/>
            <person name="Omidvar V."/>
            <person name="Sperschneider J."/>
            <person name="Schwessinger B."/>
            <person name="Raley C."/>
            <person name="Palmer J.M."/>
            <person name="Garnica D."/>
            <person name="Upadhyaya N."/>
            <person name="Rathjen J."/>
            <person name="Taylor J.M."/>
            <person name="Park R.F."/>
            <person name="Dodds P.N."/>
            <person name="Hirsch C.D."/>
            <person name="Kianian S.F."/>
            <person name="Figueroa M."/>
        </authorList>
    </citation>
    <scope>NUCLEOTIDE SEQUENCE [LARGE SCALE GENOMIC DNA]</scope>
    <source>
        <strain evidence="1">12SD80</strain>
    </source>
</reference>
<evidence type="ECO:0000313" key="1">
    <source>
        <dbReference type="EMBL" id="PLW50754.1"/>
    </source>
</evidence>
<organism evidence="1 2">
    <name type="scientific">Puccinia coronata f. sp. avenae</name>
    <dbReference type="NCBI Taxonomy" id="200324"/>
    <lineage>
        <taxon>Eukaryota</taxon>
        <taxon>Fungi</taxon>
        <taxon>Dikarya</taxon>
        <taxon>Basidiomycota</taxon>
        <taxon>Pucciniomycotina</taxon>
        <taxon>Pucciniomycetes</taxon>
        <taxon>Pucciniales</taxon>
        <taxon>Pucciniaceae</taxon>
        <taxon>Puccinia</taxon>
    </lineage>
</organism>
<dbReference type="Proteomes" id="UP000235392">
    <property type="component" value="Unassembled WGS sequence"/>
</dbReference>
<proteinExistence type="predicted"/>
<protein>
    <recommendedName>
        <fullName evidence="3">ATPase AAA-type core domain-containing protein</fullName>
    </recommendedName>
</protein>
<dbReference type="AlphaFoldDB" id="A0A2N5VL90"/>
<dbReference type="PANTHER" id="PTHR33266">
    <property type="entry name" value="CHROMOSOME 15, WHOLE GENOME SHOTGUN SEQUENCE"/>
    <property type="match status" value="1"/>
</dbReference>
<name>A0A2N5VL90_9BASI</name>
<accession>A0A2N5VL90</accession>
<dbReference type="PANTHER" id="PTHR33266:SF1">
    <property type="entry name" value="F-BOX DOMAIN-CONTAINING PROTEIN"/>
    <property type="match status" value="1"/>
</dbReference>